<keyword evidence="1" id="KW-0540">Nuclease</keyword>
<proteinExistence type="predicted"/>
<dbReference type="AlphaFoldDB" id="A0A0F9VB02"/>
<protein>
    <recommendedName>
        <fullName evidence="7">DUF559 domain-containing protein</fullName>
    </recommendedName>
</protein>
<evidence type="ECO:0008006" key="7">
    <source>
        <dbReference type="Google" id="ProtNLM"/>
    </source>
</evidence>
<keyword evidence="2" id="KW-0255">Endonuclease</keyword>
<dbReference type="InterPro" id="IPR011335">
    <property type="entry name" value="Restrct_endonuc-II-like"/>
</dbReference>
<evidence type="ECO:0000256" key="3">
    <source>
        <dbReference type="ARBA" id="ARBA00022763"/>
    </source>
</evidence>
<keyword evidence="3" id="KW-0227">DNA damage</keyword>
<sequence>FYARHIKGDRPWENRHLMADVFDFTTRSRIMRSIKGSGNLSTEVAFRMAMVRAGLRGWVLQPREVLGRPDFAFLETKIAIFVDGCFWHGCARRGCRKPPKTNVSYWLAKIRRNRARDRSVNKRLRDEGWIPLRIAEHELRDGEAWRIVRLVAANVSVMLQLQTRETHGT</sequence>
<dbReference type="Pfam" id="PF03852">
    <property type="entry name" value="Vsr"/>
    <property type="match status" value="1"/>
</dbReference>
<reference evidence="6" key="1">
    <citation type="journal article" date="2015" name="Nature">
        <title>Complex archaea that bridge the gap between prokaryotes and eukaryotes.</title>
        <authorList>
            <person name="Spang A."/>
            <person name="Saw J.H."/>
            <person name="Jorgensen S.L."/>
            <person name="Zaremba-Niedzwiedzka K."/>
            <person name="Martijn J."/>
            <person name="Lind A.E."/>
            <person name="van Eijk R."/>
            <person name="Schleper C."/>
            <person name="Guy L."/>
            <person name="Ettema T.J."/>
        </authorList>
    </citation>
    <scope>NUCLEOTIDE SEQUENCE</scope>
</reference>
<dbReference type="EMBL" id="LAZR01000397">
    <property type="protein sequence ID" value="KKN70741.1"/>
    <property type="molecule type" value="Genomic_DNA"/>
</dbReference>
<dbReference type="NCBIfam" id="TIGR00632">
    <property type="entry name" value="vsr"/>
    <property type="match status" value="1"/>
</dbReference>
<feature type="non-terminal residue" evidence="6">
    <location>
        <position position="1"/>
    </location>
</feature>
<dbReference type="InterPro" id="IPR004603">
    <property type="entry name" value="DNA_mismatch_endonuc_vsr"/>
</dbReference>
<evidence type="ECO:0000256" key="2">
    <source>
        <dbReference type="ARBA" id="ARBA00022759"/>
    </source>
</evidence>
<dbReference type="GO" id="GO:0004519">
    <property type="term" value="F:endonuclease activity"/>
    <property type="evidence" value="ECO:0007669"/>
    <property type="project" value="UniProtKB-KW"/>
</dbReference>
<dbReference type="Gene3D" id="3.40.960.10">
    <property type="entry name" value="VSR Endonuclease"/>
    <property type="match status" value="1"/>
</dbReference>
<accession>A0A0F9VB02</accession>
<evidence type="ECO:0000256" key="5">
    <source>
        <dbReference type="ARBA" id="ARBA00023204"/>
    </source>
</evidence>
<keyword evidence="4" id="KW-0378">Hydrolase</keyword>
<evidence type="ECO:0000256" key="1">
    <source>
        <dbReference type="ARBA" id="ARBA00022722"/>
    </source>
</evidence>
<keyword evidence="5" id="KW-0234">DNA repair</keyword>
<name>A0A0F9VB02_9ZZZZ</name>
<dbReference type="SUPFAM" id="SSF52980">
    <property type="entry name" value="Restriction endonuclease-like"/>
    <property type="match status" value="1"/>
</dbReference>
<evidence type="ECO:0000313" key="6">
    <source>
        <dbReference type="EMBL" id="KKN70741.1"/>
    </source>
</evidence>
<dbReference type="GO" id="GO:0006298">
    <property type="term" value="P:mismatch repair"/>
    <property type="evidence" value="ECO:0007669"/>
    <property type="project" value="InterPro"/>
</dbReference>
<evidence type="ECO:0000256" key="4">
    <source>
        <dbReference type="ARBA" id="ARBA00022801"/>
    </source>
</evidence>
<gene>
    <name evidence="6" type="ORF">LCGC14_0427360</name>
</gene>
<dbReference type="CDD" id="cd00221">
    <property type="entry name" value="Vsr"/>
    <property type="match status" value="1"/>
</dbReference>
<comment type="caution">
    <text evidence="6">The sequence shown here is derived from an EMBL/GenBank/DDBJ whole genome shotgun (WGS) entry which is preliminary data.</text>
</comment>
<dbReference type="GO" id="GO:0016787">
    <property type="term" value="F:hydrolase activity"/>
    <property type="evidence" value="ECO:0007669"/>
    <property type="project" value="UniProtKB-KW"/>
</dbReference>
<organism evidence="6">
    <name type="scientific">marine sediment metagenome</name>
    <dbReference type="NCBI Taxonomy" id="412755"/>
    <lineage>
        <taxon>unclassified sequences</taxon>
        <taxon>metagenomes</taxon>
        <taxon>ecological metagenomes</taxon>
    </lineage>
</organism>